<keyword evidence="5" id="KW-0378">Hydrolase</keyword>
<gene>
    <name evidence="5" type="ORF">MCOL2_19941</name>
</gene>
<feature type="signal peptide" evidence="2">
    <location>
        <begin position="1"/>
        <end position="22"/>
    </location>
</feature>
<feature type="domain" description="Bacterial Ig" evidence="4">
    <location>
        <begin position="552"/>
        <end position="579"/>
    </location>
</feature>
<evidence type="ECO:0000313" key="6">
    <source>
        <dbReference type="Proteomes" id="UP000019241"/>
    </source>
</evidence>
<dbReference type="GO" id="GO:0006508">
    <property type="term" value="P:proteolysis"/>
    <property type="evidence" value="ECO:0007669"/>
    <property type="project" value="UniProtKB-KW"/>
</dbReference>
<feature type="domain" description="Bacterial Ig" evidence="3">
    <location>
        <begin position="231"/>
        <end position="298"/>
    </location>
</feature>
<feature type="domain" description="Bacterial Ig" evidence="3">
    <location>
        <begin position="470"/>
        <end position="546"/>
    </location>
</feature>
<evidence type="ECO:0000313" key="5">
    <source>
        <dbReference type="EMBL" id="EUJ44348.1"/>
    </source>
</evidence>
<proteinExistence type="predicted"/>
<organism evidence="5 6">
    <name type="scientific">Listeria fleischmannii FSL S10-1203</name>
    <dbReference type="NCBI Taxonomy" id="1265822"/>
    <lineage>
        <taxon>Bacteria</taxon>
        <taxon>Bacillati</taxon>
        <taxon>Bacillota</taxon>
        <taxon>Bacilli</taxon>
        <taxon>Bacillales</taxon>
        <taxon>Listeriaceae</taxon>
        <taxon>Listeria</taxon>
    </lineage>
</organism>
<dbReference type="GO" id="GO:0008233">
    <property type="term" value="F:peptidase activity"/>
    <property type="evidence" value="ECO:0007669"/>
    <property type="project" value="UniProtKB-KW"/>
</dbReference>
<comment type="caution">
    <text evidence="5">The sequence shown here is derived from an EMBL/GenBank/DDBJ whole genome shotgun (WGS) entry which is preliminary data.</text>
</comment>
<dbReference type="InterPro" id="IPR041498">
    <property type="entry name" value="Big_6"/>
</dbReference>
<feature type="domain" description="Bacterial Ig" evidence="3">
    <location>
        <begin position="386"/>
        <end position="465"/>
    </location>
</feature>
<accession>W7DGB5</accession>
<dbReference type="Gene3D" id="2.60.40.10">
    <property type="entry name" value="Immunoglobulins"/>
    <property type="match status" value="4"/>
</dbReference>
<feature type="region of interest" description="Disordered" evidence="1">
    <location>
        <begin position="374"/>
        <end position="407"/>
    </location>
</feature>
<dbReference type="InterPro" id="IPR013783">
    <property type="entry name" value="Ig-like_fold"/>
</dbReference>
<dbReference type="Pfam" id="PF17936">
    <property type="entry name" value="Big_6"/>
    <property type="match status" value="4"/>
</dbReference>
<sequence length="579" mass="60952">MTNKKSKLKKVAIGAVTATVIASTIATSVPFNVLTVKAAEEIVNPSSVGVMSGNLFENYSFSGSEGTIPGWNFDTTRYGGSTKYMENYRLFDASGKSLENSMVPQNDQSLNITHKRTTNNGYNAHMTQTVKVIPGHRYTLSSDYKYVSGAKLEYVNFRTADEYNNAQLSNSEWLFANDPTPKTYTTTVTAPSDMLNVQFKVLGFNDEIGTEGTINLSHVSLVDLDATDITIGAVNTKSTTVTGSATPNAKIDIFVGEAKIGSGTASATGEYNVSIPRQAKDTVITAKDNATQLSKTTIVEQGIIDSTTIGSLYTTSTTVSGKAEPNADVVIRNSTNTVIATGKSDNEGNYQLPIATQKFDDTITATATFDGQTSAAHTKVQDTSTPNKPTVNPITDQDTSISGKGTPGDKVQFTIGGQTYIGTINAAGDFSVVVSKLPGGTVVNVVEENPNNGNRSMPTEVTVRDTTLGEPTITPVKAGDTKVIITGEPGATVVLTTPDGDQTSKTADATGKATFTVDPARVGDTFTATQTGANGKVSPAATVTVTAVVTTGTITTNNFTLGKDKYILGTYTGDVKSFR</sequence>
<evidence type="ECO:0000259" key="3">
    <source>
        <dbReference type="Pfam" id="PF17936"/>
    </source>
</evidence>
<dbReference type="InterPro" id="IPR046746">
    <property type="entry name" value="Big_15"/>
</dbReference>
<evidence type="ECO:0000256" key="1">
    <source>
        <dbReference type="SAM" id="MobiDB-lite"/>
    </source>
</evidence>
<keyword evidence="5" id="KW-0645">Protease</keyword>
<evidence type="ECO:0000259" key="4">
    <source>
        <dbReference type="Pfam" id="PF20622"/>
    </source>
</evidence>
<dbReference type="Pfam" id="PF20622">
    <property type="entry name" value="Big_15"/>
    <property type="match status" value="1"/>
</dbReference>
<feature type="domain" description="Bacterial Ig" evidence="3">
    <location>
        <begin position="315"/>
        <end position="376"/>
    </location>
</feature>
<dbReference type="EMBL" id="AODM01000085">
    <property type="protein sequence ID" value="EUJ44348.1"/>
    <property type="molecule type" value="Genomic_DNA"/>
</dbReference>
<feature type="chain" id="PRO_5038519873" evidence="2">
    <location>
        <begin position="23"/>
        <end position="579"/>
    </location>
</feature>
<dbReference type="Proteomes" id="UP000019241">
    <property type="component" value="Unassembled WGS sequence"/>
</dbReference>
<keyword evidence="2" id="KW-0732">Signal</keyword>
<evidence type="ECO:0000256" key="2">
    <source>
        <dbReference type="SAM" id="SignalP"/>
    </source>
</evidence>
<protein>
    <submittedName>
        <fullName evidence="5">Cell wall-associated protease</fullName>
    </submittedName>
</protein>
<feature type="non-terminal residue" evidence="5">
    <location>
        <position position="579"/>
    </location>
</feature>
<feature type="compositionally biased region" description="Polar residues" evidence="1">
    <location>
        <begin position="374"/>
        <end position="403"/>
    </location>
</feature>
<name>W7DGB5_9LIST</name>
<dbReference type="AlphaFoldDB" id="W7DGB5"/>
<dbReference type="RefSeq" id="WP_036065405.1">
    <property type="nucleotide sequence ID" value="NZ_AODM01000085.1"/>
</dbReference>
<dbReference type="Gene3D" id="2.60.120.260">
    <property type="entry name" value="Galactose-binding domain-like"/>
    <property type="match status" value="1"/>
</dbReference>
<dbReference type="InterPro" id="IPR008979">
    <property type="entry name" value="Galactose-bd-like_sf"/>
</dbReference>
<dbReference type="SUPFAM" id="SSF49785">
    <property type="entry name" value="Galactose-binding domain-like"/>
    <property type="match status" value="1"/>
</dbReference>
<reference evidence="5 6" key="1">
    <citation type="submission" date="2012-12" db="EMBL/GenBank/DDBJ databases">
        <title>Novel taxa of Listeriaceae from agricultural environments in the United States.</title>
        <authorList>
            <person name="den Bakker H.C."/>
            <person name="Allred A."/>
            <person name="Warchocki S."/>
            <person name="Wright E.M."/>
            <person name="Burrell A."/>
            <person name="Nightingale K.K."/>
            <person name="Kephart D."/>
            <person name="Wiedmann M."/>
        </authorList>
    </citation>
    <scope>NUCLEOTIDE SEQUENCE [LARGE SCALE GENOMIC DNA]</scope>
    <source>
        <strain evidence="5 6">FSL S10-1203</strain>
    </source>
</reference>